<proteinExistence type="predicted"/>
<feature type="compositionally biased region" description="Polar residues" evidence="1">
    <location>
        <begin position="148"/>
        <end position="161"/>
    </location>
</feature>
<evidence type="ECO:0000256" key="1">
    <source>
        <dbReference type="SAM" id="MobiDB-lite"/>
    </source>
</evidence>
<name>A0AAD5VH28_9AGAR</name>
<feature type="region of interest" description="Disordered" evidence="1">
    <location>
        <begin position="235"/>
        <end position="276"/>
    </location>
</feature>
<sequence>MVAHEQAPAAHQLQAALQIQILDPSHPSLQSSPHHSPLPPASSTSSHSPPLQVPHTDSPEAAAYFYQAHSLSDDQQQQPVQEQLQHLHLSTQQNPPSEEELDWPILDQTYQYSPMGAHPAPSWDLPSQQSTIQNHHPQEETMPRHFSSPHQAQTLPQQSQPSMPPHRPPSTLANDLSQDQMVHTMIQHHRVSPPTTTTTAQSHDLNLADSPSWNSAMTNMTMADPLHFYYPPQEQSRVQQLPDSSLRRQRSHLSIAPQPSPVHQYNQDPLHNTQQQPQHQHQFHAEMVAAVRRNSDPEYLQHYGATFHHPRQYYLSDPEQEVVVQSSPIHQHFQPRQQLHHALQAQPPLSPHDPRYLEQIQQARFLVEPMGTTNMIKFDSPVHLTPPLRLD</sequence>
<accession>A0AAD5VH28</accession>
<dbReference type="AlphaFoldDB" id="A0AAD5VH28"/>
<organism evidence="2 3">
    <name type="scientific">Leucocoprinus birnbaumii</name>
    <dbReference type="NCBI Taxonomy" id="56174"/>
    <lineage>
        <taxon>Eukaryota</taxon>
        <taxon>Fungi</taxon>
        <taxon>Dikarya</taxon>
        <taxon>Basidiomycota</taxon>
        <taxon>Agaricomycotina</taxon>
        <taxon>Agaricomycetes</taxon>
        <taxon>Agaricomycetidae</taxon>
        <taxon>Agaricales</taxon>
        <taxon>Agaricineae</taxon>
        <taxon>Agaricaceae</taxon>
        <taxon>Leucocoprinus</taxon>
    </lineage>
</organism>
<feature type="region of interest" description="Disordered" evidence="1">
    <location>
        <begin position="71"/>
        <end position="99"/>
    </location>
</feature>
<feature type="compositionally biased region" description="Low complexity" evidence="1">
    <location>
        <begin position="24"/>
        <end position="50"/>
    </location>
</feature>
<feature type="region of interest" description="Disordered" evidence="1">
    <location>
        <begin position="24"/>
        <end position="57"/>
    </location>
</feature>
<evidence type="ECO:0000313" key="3">
    <source>
        <dbReference type="Proteomes" id="UP001213000"/>
    </source>
</evidence>
<comment type="caution">
    <text evidence="2">The sequence shown here is derived from an EMBL/GenBank/DDBJ whole genome shotgun (WGS) entry which is preliminary data.</text>
</comment>
<feature type="region of interest" description="Disordered" evidence="1">
    <location>
        <begin position="112"/>
        <end position="174"/>
    </location>
</feature>
<dbReference type="EMBL" id="JANIEX010001391">
    <property type="protein sequence ID" value="KAJ3558536.1"/>
    <property type="molecule type" value="Genomic_DNA"/>
</dbReference>
<reference evidence="2" key="1">
    <citation type="submission" date="2022-07" db="EMBL/GenBank/DDBJ databases">
        <title>Genome Sequence of Leucocoprinus birnbaumii.</title>
        <authorList>
            <person name="Buettner E."/>
        </authorList>
    </citation>
    <scope>NUCLEOTIDE SEQUENCE</scope>
    <source>
        <strain evidence="2">VT141</strain>
    </source>
</reference>
<feature type="compositionally biased region" description="Polar residues" evidence="1">
    <location>
        <begin position="261"/>
        <end position="273"/>
    </location>
</feature>
<feature type="compositionally biased region" description="Low complexity" evidence="1">
    <location>
        <begin position="75"/>
        <end position="84"/>
    </location>
</feature>
<gene>
    <name evidence="2" type="ORF">NP233_g11492</name>
</gene>
<dbReference type="Proteomes" id="UP001213000">
    <property type="component" value="Unassembled WGS sequence"/>
</dbReference>
<keyword evidence="3" id="KW-1185">Reference proteome</keyword>
<protein>
    <submittedName>
        <fullName evidence="2">Uncharacterized protein</fullName>
    </submittedName>
</protein>
<evidence type="ECO:0000313" key="2">
    <source>
        <dbReference type="EMBL" id="KAJ3558536.1"/>
    </source>
</evidence>
<feature type="compositionally biased region" description="Polar residues" evidence="1">
    <location>
        <begin position="125"/>
        <end position="135"/>
    </location>
</feature>